<sequence length="322" mass="33929">MSASSISPTGLQQSPPATPVDASHPLDSDLYNTRRGSLPTVMTVQDPPFPPQYLDRRKSLDVNCYRLMQHPYAGLAREKNEALLAKSPLSPPGSTQALTRQPAAMGPVRSAPLPSYAYSMRTYRASEPHVFTPLRGATFPPIPDSSPISTASPSIPPHLHPRRSYENRPFAFASRSGAPSIPGPLPRPDFQFGESSSTSPPQNASPEGDTPPSSSSGSSVQAPSPDLSISMLHRWSFPRGSTTSITSATSANGGPPHFSLREGDGDAEDAISTTPSSSMGCLSRFGSVASVTGSESSVMFSDVSSCVAVDMGGDPSVRRGSW</sequence>
<evidence type="ECO:0000256" key="1">
    <source>
        <dbReference type="SAM" id="MobiDB-lite"/>
    </source>
</evidence>
<feature type="region of interest" description="Disordered" evidence="1">
    <location>
        <begin position="1"/>
        <end position="55"/>
    </location>
</feature>
<feature type="compositionally biased region" description="Low complexity" evidence="1">
    <location>
        <begin position="241"/>
        <end position="251"/>
    </location>
</feature>
<proteinExistence type="predicted"/>
<gene>
    <name evidence="2" type="ORF">PISMIDRAFT_148331</name>
</gene>
<dbReference type="HOGENOM" id="CLU_863607_0_0_1"/>
<dbReference type="AlphaFoldDB" id="A0A0C9YSS3"/>
<organism evidence="2 3">
    <name type="scientific">Pisolithus microcarpus 441</name>
    <dbReference type="NCBI Taxonomy" id="765257"/>
    <lineage>
        <taxon>Eukaryota</taxon>
        <taxon>Fungi</taxon>
        <taxon>Dikarya</taxon>
        <taxon>Basidiomycota</taxon>
        <taxon>Agaricomycotina</taxon>
        <taxon>Agaricomycetes</taxon>
        <taxon>Agaricomycetidae</taxon>
        <taxon>Boletales</taxon>
        <taxon>Sclerodermatineae</taxon>
        <taxon>Pisolithaceae</taxon>
        <taxon>Pisolithus</taxon>
    </lineage>
</organism>
<protein>
    <submittedName>
        <fullName evidence="2">Uncharacterized protein</fullName>
    </submittedName>
</protein>
<keyword evidence="3" id="KW-1185">Reference proteome</keyword>
<feature type="compositionally biased region" description="Polar residues" evidence="1">
    <location>
        <begin position="30"/>
        <end position="43"/>
    </location>
</feature>
<evidence type="ECO:0000313" key="2">
    <source>
        <dbReference type="EMBL" id="KIK27985.1"/>
    </source>
</evidence>
<feature type="region of interest" description="Disordered" evidence="1">
    <location>
        <begin position="86"/>
        <end position="109"/>
    </location>
</feature>
<accession>A0A0C9YSS3</accession>
<name>A0A0C9YSS3_9AGAM</name>
<feature type="compositionally biased region" description="Polar residues" evidence="1">
    <location>
        <begin position="193"/>
        <end position="204"/>
    </location>
</feature>
<dbReference type="Proteomes" id="UP000054018">
    <property type="component" value="Unassembled WGS sequence"/>
</dbReference>
<feature type="compositionally biased region" description="Low complexity" evidence="1">
    <location>
        <begin position="205"/>
        <end position="225"/>
    </location>
</feature>
<dbReference type="STRING" id="765257.A0A0C9YSS3"/>
<dbReference type="OrthoDB" id="6159439at2759"/>
<reference evidence="3" key="2">
    <citation type="submission" date="2015-01" db="EMBL/GenBank/DDBJ databases">
        <title>Evolutionary Origins and Diversification of the Mycorrhizal Mutualists.</title>
        <authorList>
            <consortium name="DOE Joint Genome Institute"/>
            <consortium name="Mycorrhizal Genomics Consortium"/>
            <person name="Kohler A."/>
            <person name="Kuo A."/>
            <person name="Nagy L.G."/>
            <person name="Floudas D."/>
            <person name="Copeland A."/>
            <person name="Barry K.W."/>
            <person name="Cichocki N."/>
            <person name="Veneault-Fourrey C."/>
            <person name="LaButti K."/>
            <person name="Lindquist E.A."/>
            <person name="Lipzen A."/>
            <person name="Lundell T."/>
            <person name="Morin E."/>
            <person name="Murat C."/>
            <person name="Riley R."/>
            <person name="Ohm R."/>
            <person name="Sun H."/>
            <person name="Tunlid A."/>
            <person name="Henrissat B."/>
            <person name="Grigoriev I.V."/>
            <person name="Hibbett D.S."/>
            <person name="Martin F."/>
        </authorList>
    </citation>
    <scope>NUCLEOTIDE SEQUENCE [LARGE SCALE GENOMIC DNA]</scope>
    <source>
        <strain evidence="3">441</strain>
    </source>
</reference>
<feature type="region of interest" description="Disordered" evidence="1">
    <location>
        <begin position="240"/>
        <end position="276"/>
    </location>
</feature>
<dbReference type="EMBL" id="KN833694">
    <property type="protein sequence ID" value="KIK27985.1"/>
    <property type="molecule type" value="Genomic_DNA"/>
</dbReference>
<reference evidence="2 3" key="1">
    <citation type="submission" date="2014-04" db="EMBL/GenBank/DDBJ databases">
        <authorList>
            <consortium name="DOE Joint Genome Institute"/>
            <person name="Kuo A."/>
            <person name="Kohler A."/>
            <person name="Costa M.D."/>
            <person name="Nagy L.G."/>
            <person name="Floudas D."/>
            <person name="Copeland A."/>
            <person name="Barry K.W."/>
            <person name="Cichocki N."/>
            <person name="Veneault-Fourrey C."/>
            <person name="LaButti K."/>
            <person name="Lindquist E.A."/>
            <person name="Lipzen A."/>
            <person name="Lundell T."/>
            <person name="Morin E."/>
            <person name="Murat C."/>
            <person name="Sun H."/>
            <person name="Tunlid A."/>
            <person name="Henrissat B."/>
            <person name="Grigoriev I.V."/>
            <person name="Hibbett D.S."/>
            <person name="Martin F."/>
            <person name="Nordberg H.P."/>
            <person name="Cantor M.N."/>
            <person name="Hua S.X."/>
        </authorList>
    </citation>
    <scope>NUCLEOTIDE SEQUENCE [LARGE SCALE GENOMIC DNA]</scope>
    <source>
        <strain evidence="2 3">441</strain>
    </source>
</reference>
<feature type="compositionally biased region" description="Polar residues" evidence="1">
    <location>
        <begin position="1"/>
        <end position="15"/>
    </location>
</feature>
<feature type="region of interest" description="Disordered" evidence="1">
    <location>
        <begin position="136"/>
        <end position="225"/>
    </location>
</feature>
<evidence type="ECO:0000313" key="3">
    <source>
        <dbReference type="Proteomes" id="UP000054018"/>
    </source>
</evidence>